<dbReference type="PANTHER" id="PTHR14647:SF87">
    <property type="entry name" value="PUTATIVE-RELATED"/>
    <property type="match status" value="1"/>
</dbReference>
<gene>
    <name evidence="10" type="ORF">RRG08_017614</name>
</gene>
<evidence type="ECO:0000256" key="4">
    <source>
        <dbReference type="ARBA" id="ARBA00022692"/>
    </source>
</evidence>
<keyword evidence="8" id="KW-0472">Membrane</keyword>
<keyword evidence="7" id="KW-0333">Golgi apparatus</keyword>
<dbReference type="Pfam" id="PF06990">
    <property type="entry name" value="Gal-3-0_sulfotr"/>
    <property type="match status" value="1"/>
</dbReference>
<comment type="subcellular location">
    <subcellularLocation>
        <location evidence="1">Golgi apparatus membrane</location>
        <topology evidence="1">Single-pass type II membrane protein</topology>
    </subcellularLocation>
</comment>
<keyword evidence="9" id="KW-0325">Glycoprotein</keyword>
<dbReference type="EMBL" id="JAWDGP010000236">
    <property type="protein sequence ID" value="KAK3802429.1"/>
    <property type="molecule type" value="Genomic_DNA"/>
</dbReference>
<accession>A0AAE1BAH6</accession>
<dbReference type="InterPro" id="IPR027417">
    <property type="entry name" value="P-loop_NTPase"/>
</dbReference>
<evidence type="ECO:0000256" key="2">
    <source>
        <dbReference type="ARBA" id="ARBA00008124"/>
    </source>
</evidence>
<proteinExistence type="inferred from homology"/>
<evidence type="ECO:0000256" key="8">
    <source>
        <dbReference type="ARBA" id="ARBA00023136"/>
    </source>
</evidence>
<evidence type="ECO:0000313" key="11">
    <source>
        <dbReference type="Proteomes" id="UP001283361"/>
    </source>
</evidence>
<comment type="caution">
    <text evidence="10">The sequence shown here is derived from an EMBL/GenBank/DDBJ whole genome shotgun (WGS) entry which is preliminary data.</text>
</comment>
<keyword evidence="11" id="KW-1185">Reference proteome</keyword>
<dbReference type="InterPro" id="IPR009729">
    <property type="entry name" value="Gal-3-0_sulfotransfrase"/>
</dbReference>
<dbReference type="Proteomes" id="UP001283361">
    <property type="component" value="Unassembled WGS sequence"/>
</dbReference>
<keyword evidence="3" id="KW-0808">Transferase</keyword>
<dbReference type="GO" id="GO:0000139">
    <property type="term" value="C:Golgi membrane"/>
    <property type="evidence" value="ECO:0007669"/>
    <property type="project" value="UniProtKB-SubCell"/>
</dbReference>
<protein>
    <submittedName>
        <fullName evidence="10">Uncharacterized protein</fullName>
    </submittedName>
</protein>
<comment type="similarity">
    <text evidence="2">Belongs to the galactose-3-O-sulfotransferase family.</text>
</comment>
<evidence type="ECO:0000256" key="9">
    <source>
        <dbReference type="ARBA" id="ARBA00023180"/>
    </source>
</evidence>
<evidence type="ECO:0000256" key="6">
    <source>
        <dbReference type="ARBA" id="ARBA00022989"/>
    </source>
</evidence>
<dbReference type="PANTHER" id="PTHR14647">
    <property type="entry name" value="GALACTOSE-3-O-SULFOTRANSFERASE"/>
    <property type="match status" value="1"/>
</dbReference>
<evidence type="ECO:0000313" key="10">
    <source>
        <dbReference type="EMBL" id="KAK3802429.1"/>
    </source>
</evidence>
<evidence type="ECO:0000256" key="1">
    <source>
        <dbReference type="ARBA" id="ARBA00004323"/>
    </source>
</evidence>
<name>A0AAE1BAH6_9GAST</name>
<evidence type="ECO:0000256" key="5">
    <source>
        <dbReference type="ARBA" id="ARBA00022968"/>
    </source>
</evidence>
<keyword evidence="6" id="KW-1133">Transmembrane helix</keyword>
<dbReference type="GO" id="GO:0009247">
    <property type="term" value="P:glycolipid biosynthetic process"/>
    <property type="evidence" value="ECO:0007669"/>
    <property type="project" value="InterPro"/>
</dbReference>
<keyword evidence="5" id="KW-0735">Signal-anchor</keyword>
<dbReference type="Gene3D" id="3.40.50.300">
    <property type="entry name" value="P-loop containing nucleotide triphosphate hydrolases"/>
    <property type="match status" value="1"/>
</dbReference>
<organism evidence="10 11">
    <name type="scientific">Elysia crispata</name>
    <name type="common">lettuce slug</name>
    <dbReference type="NCBI Taxonomy" id="231223"/>
    <lineage>
        <taxon>Eukaryota</taxon>
        <taxon>Metazoa</taxon>
        <taxon>Spiralia</taxon>
        <taxon>Lophotrochozoa</taxon>
        <taxon>Mollusca</taxon>
        <taxon>Gastropoda</taxon>
        <taxon>Heterobranchia</taxon>
        <taxon>Euthyneura</taxon>
        <taxon>Panpulmonata</taxon>
        <taxon>Sacoglossa</taxon>
        <taxon>Placobranchoidea</taxon>
        <taxon>Plakobranchidae</taxon>
        <taxon>Elysia</taxon>
    </lineage>
</organism>
<dbReference type="AlphaFoldDB" id="A0AAE1BAH6"/>
<keyword evidence="4" id="KW-0812">Transmembrane</keyword>
<evidence type="ECO:0000256" key="3">
    <source>
        <dbReference type="ARBA" id="ARBA00022679"/>
    </source>
</evidence>
<dbReference type="GO" id="GO:0001733">
    <property type="term" value="F:galactosylceramide sulfotransferase activity"/>
    <property type="evidence" value="ECO:0007669"/>
    <property type="project" value="InterPro"/>
</dbReference>
<reference evidence="10" key="1">
    <citation type="journal article" date="2023" name="G3 (Bethesda)">
        <title>A reference genome for the long-term kleptoplast-retaining sea slug Elysia crispata morphotype clarki.</title>
        <authorList>
            <person name="Eastman K.E."/>
            <person name="Pendleton A.L."/>
            <person name="Shaikh M.A."/>
            <person name="Suttiyut T."/>
            <person name="Ogas R."/>
            <person name="Tomko P."/>
            <person name="Gavelis G."/>
            <person name="Widhalm J.R."/>
            <person name="Wisecaver J.H."/>
        </authorList>
    </citation>
    <scope>NUCLEOTIDE SEQUENCE</scope>
    <source>
        <strain evidence="10">ECLA1</strain>
    </source>
</reference>
<evidence type="ECO:0000256" key="7">
    <source>
        <dbReference type="ARBA" id="ARBA00023034"/>
    </source>
</evidence>
<sequence length="425" mass="50367">MMKRPLTALFVITSVGFFLYMSSRIIHPPPLARNNQLLTLTRLGSPWKISPVSQKRPTIPREGPEIRQIVFAKVHKAASSTMQNIFMRFALARNLSLVLPKQKTSVSEHLSVIDRDKIVPHPQARQIYDVLCSHVLYDEEQISRYFPKAAVRIAIVREPLKQALSALKYYYRVWDPTGALRRGYKKYKTDPINSFLQHPEDFYIESRGPSNSYINNRMSVDLGFQLNSFEESKRNNTKIKEFLKKVQRQFDVVLVSDYFDESLVLMRRILRWAMKDIVYLKVNVGEEQTRPEWHKKPLLNSTVVQKFREWDEIDFQLYDQFSNIFLETIVREPLFWEELKAFRTIQTDVRYFCLEDKTSKILKIAQTVWTNSFSISRLECELMCTDEIKLTNLMRAIQTKRYEDYMKRKNNPTLLRERKKRSEVL</sequence>